<keyword evidence="4" id="KW-1185">Reference proteome</keyword>
<evidence type="ECO:0008006" key="5">
    <source>
        <dbReference type="Google" id="ProtNLM"/>
    </source>
</evidence>
<feature type="chain" id="PRO_5046820000" description="DUF3300 domain-containing protein" evidence="2">
    <location>
        <begin position="23"/>
        <end position="140"/>
    </location>
</feature>
<feature type="compositionally biased region" description="Low complexity" evidence="1">
    <location>
        <begin position="118"/>
        <end position="128"/>
    </location>
</feature>
<name>A0ABS9ZXM9_9SPHI</name>
<protein>
    <recommendedName>
        <fullName evidence="5">DUF3300 domain-containing protein</fullName>
    </recommendedName>
</protein>
<feature type="region of interest" description="Disordered" evidence="1">
    <location>
        <begin position="113"/>
        <end position="140"/>
    </location>
</feature>
<accession>A0ABS9ZXM9</accession>
<keyword evidence="2" id="KW-0732">Signal</keyword>
<proteinExistence type="predicted"/>
<gene>
    <name evidence="3" type="ORF">MMF97_10025</name>
</gene>
<reference evidence="3" key="1">
    <citation type="submission" date="2022-03" db="EMBL/GenBank/DDBJ databases">
        <authorList>
            <person name="Woo C.Y."/>
        </authorList>
    </citation>
    <scope>NUCLEOTIDE SEQUENCE</scope>
    <source>
        <strain evidence="3">CYS-01</strain>
    </source>
</reference>
<comment type="caution">
    <text evidence="3">The sequence shown here is derived from an EMBL/GenBank/DDBJ whole genome shotgun (WGS) entry which is preliminary data.</text>
</comment>
<feature type="signal peptide" evidence="2">
    <location>
        <begin position="1"/>
        <end position="22"/>
    </location>
</feature>
<organism evidence="3 4">
    <name type="scientific">Pedobacter montanisoli</name>
    <dbReference type="NCBI Taxonomy" id="2923277"/>
    <lineage>
        <taxon>Bacteria</taxon>
        <taxon>Pseudomonadati</taxon>
        <taxon>Bacteroidota</taxon>
        <taxon>Sphingobacteriia</taxon>
        <taxon>Sphingobacteriales</taxon>
        <taxon>Sphingobacteriaceae</taxon>
        <taxon>Pedobacter</taxon>
    </lineage>
</organism>
<evidence type="ECO:0000256" key="2">
    <source>
        <dbReference type="SAM" id="SignalP"/>
    </source>
</evidence>
<evidence type="ECO:0000313" key="3">
    <source>
        <dbReference type="EMBL" id="MCJ0743048.1"/>
    </source>
</evidence>
<dbReference type="Proteomes" id="UP001165460">
    <property type="component" value="Unassembled WGS sequence"/>
</dbReference>
<evidence type="ECO:0000256" key="1">
    <source>
        <dbReference type="SAM" id="MobiDB-lite"/>
    </source>
</evidence>
<evidence type="ECO:0000313" key="4">
    <source>
        <dbReference type="Proteomes" id="UP001165460"/>
    </source>
</evidence>
<dbReference type="EMBL" id="JALGBH010000002">
    <property type="protein sequence ID" value="MCJ0743048.1"/>
    <property type="molecule type" value="Genomic_DNA"/>
</dbReference>
<dbReference type="RefSeq" id="WP_243362070.1">
    <property type="nucleotide sequence ID" value="NZ_JALGBH010000002.1"/>
</dbReference>
<sequence length="140" mass="16426">MKKLVLLAGLVLALGSFKPVNAQVSLNINIGSQPNWGPRGYDYVEYYYMPEINTYYYVPSKSFIYLDGGRWVHRKSLPKKYHAYNLYSGRKIVINEPKPYLRQVRYVDNRYYKKDNGNHYGQYKNGKGYNKHGKGRGNRD</sequence>
<feature type="compositionally biased region" description="Basic residues" evidence="1">
    <location>
        <begin position="129"/>
        <end position="140"/>
    </location>
</feature>